<reference evidence="4 5" key="2">
    <citation type="journal article" date="2013" name="Plant Cell Physiol.">
        <title>Rice Annotation Project Database (RAP-DB): an integrative and interactive database for rice genomics.</title>
        <authorList>
            <person name="Sakai H."/>
            <person name="Lee S.S."/>
            <person name="Tanaka T."/>
            <person name="Numa H."/>
            <person name="Kim J."/>
            <person name="Kawahara Y."/>
            <person name="Wakimoto H."/>
            <person name="Yang C.C."/>
            <person name="Iwamoto M."/>
            <person name="Abe T."/>
            <person name="Yamada Y."/>
            <person name="Muto A."/>
            <person name="Inokuchi H."/>
            <person name="Ikemura T."/>
            <person name="Matsumoto T."/>
            <person name="Sasaki T."/>
            <person name="Itoh T."/>
        </authorList>
    </citation>
    <scope>NUCLEOTIDE SEQUENCE [LARGE SCALE GENOMIC DNA]</scope>
    <source>
        <strain evidence="5">cv. Nipponbare</strain>
    </source>
</reference>
<feature type="transmembrane region" description="Helical" evidence="2">
    <location>
        <begin position="120"/>
        <end position="139"/>
    </location>
</feature>
<name>A0A0P0VYA7_ORYSJ</name>
<keyword evidence="2" id="KW-0812">Transmembrane</keyword>
<dbReference type="PANTHER" id="PTHR12436:SF3">
    <property type="entry name" value="GERMINAL-CENTER ASSOCIATED NUCLEAR PROTEIN"/>
    <property type="match status" value="1"/>
</dbReference>
<keyword evidence="2" id="KW-1133">Transmembrane helix</keyword>
<dbReference type="InterPro" id="IPR005062">
    <property type="entry name" value="SAC3/GANP/THP3_conserved"/>
</dbReference>
<feature type="compositionally biased region" description="Low complexity" evidence="1">
    <location>
        <begin position="49"/>
        <end position="71"/>
    </location>
</feature>
<keyword evidence="2" id="KW-0472">Membrane</keyword>
<accession>A0A0P0VYA7</accession>
<feature type="transmembrane region" description="Helical" evidence="2">
    <location>
        <begin position="145"/>
        <end position="162"/>
    </location>
</feature>
<dbReference type="PANTHER" id="PTHR12436">
    <property type="entry name" value="80 KDA MCM3-ASSOCIATED PROTEIN"/>
    <property type="match status" value="1"/>
</dbReference>
<proteinExistence type="predicted"/>
<dbReference type="PaxDb" id="39947-A0A0P0VYA7"/>
<feature type="domain" description="SAC3/GANP/THP3 conserved" evidence="3">
    <location>
        <begin position="79"/>
        <end position="119"/>
    </location>
</feature>
<evidence type="ECO:0000313" key="5">
    <source>
        <dbReference type="Proteomes" id="UP000059680"/>
    </source>
</evidence>
<dbReference type="EMBL" id="AP014959">
    <property type="protein sequence ID" value="BAS84203.1"/>
    <property type="molecule type" value="Genomic_DNA"/>
</dbReference>
<protein>
    <submittedName>
        <fullName evidence="4">Os03g0352200 protein</fullName>
    </submittedName>
</protein>
<keyword evidence="5" id="KW-1185">Reference proteome</keyword>
<dbReference type="AlphaFoldDB" id="A0A0P0VYA7"/>
<sequence>MDRRDMASHRGRSSTRGHGWGRGWRGRGEGRGLGLSRGAGPSPPPPPSSSTSSFPAAASATAAGTGGDAPPIVGSCPDMCPARERAQRERLRDLAVFERVGGDPARTSPSLAVKKVSHPFFSVLMWRPFLIFFFFLNLRLGRGDASLLVIFGAYLLGLFSPCKWTGYSLVPFHVVV</sequence>
<dbReference type="InterPro" id="IPR045107">
    <property type="entry name" value="SAC3/GANP/THP3"/>
</dbReference>
<dbReference type="Proteomes" id="UP000059680">
    <property type="component" value="Chromosome 3"/>
</dbReference>
<organism evidence="4 5">
    <name type="scientific">Oryza sativa subsp. japonica</name>
    <name type="common">Rice</name>
    <dbReference type="NCBI Taxonomy" id="39947"/>
    <lineage>
        <taxon>Eukaryota</taxon>
        <taxon>Viridiplantae</taxon>
        <taxon>Streptophyta</taxon>
        <taxon>Embryophyta</taxon>
        <taxon>Tracheophyta</taxon>
        <taxon>Spermatophyta</taxon>
        <taxon>Magnoliopsida</taxon>
        <taxon>Liliopsida</taxon>
        <taxon>Poales</taxon>
        <taxon>Poaceae</taxon>
        <taxon>BOP clade</taxon>
        <taxon>Oryzoideae</taxon>
        <taxon>Oryzeae</taxon>
        <taxon>Oryzinae</taxon>
        <taxon>Oryza</taxon>
        <taxon>Oryza sativa</taxon>
    </lineage>
</organism>
<reference evidence="4 5" key="3">
    <citation type="journal article" date="2013" name="Rice">
        <title>Improvement of the Oryza sativa Nipponbare reference genome using next generation sequence and optical map data.</title>
        <authorList>
            <person name="Kawahara Y."/>
            <person name="de la Bastide M."/>
            <person name="Hamilton J.P."/>
            <person name="Kanamori H."/>
            <person name="McCombie W.R."/>
            <person name="Ouyang S."/>
            <person name="Schwartz D.C."/>
            <person name="Tanaka T."/>
            <person name="Wu J."/>
            <person name="Zhou S."/>
            <person name="Childs K.L."/>
            <person name="Davidson R.M."/>
            <person name="Lin H."/>
            <person name="Quesada-Ocampo L."/>
            <person name="Vaillancourt B."/>
            <person name="Sakai H."/>
            <person name="Lee S.S."/>
            <person name="Kim J."/>
            <person name="Numa H."/>
            <person name="Itoh T."/>
            <person name="Buell C.R."/>
            <person name="Matsumoto T."/>
        </authorList>
    </citation>
    <scope>NUCLEOTIDE SEQUENCE [LARGE SCALE GENOMIC DNA]</scope>
    <source>
        <strain evidence="5">cv. Nipponbare</strain>
    </source>
</reference>
<dbReference type="STRING" id="39947.A0A0P0VYA7"/>
<evidence type="ECO:0000256" key="2">
    <source>
        <dbReference type="SAM" id="Phobius"/>
    </source>
</evidence>
<dbReference type="eggNOG" id="KOG1860">
    <property type="taxonomic scope" value="Eukaryota"/>
</dbReference>
<dbReference type="Pfam" id="PF03399">
    <property type="entry name" value="SAC3_GANP"/>
    <property type="match status" value="1"/>
</dbReference>
<evidence type="ECO:0000313" key="4">
    <source>
        <dbReference type="EMBL" id="BAS84203.1"/>
    </source>
</evidence>
<evidence type="ECO:0000259" key="3">
    <source>
        <dbReference type="Pfam" id="PF03399"/>
    </source>
</evidence>
<gene>
    <name evidence="4" type="ordered locus">Os03g0352200</name>
    <name evidence="4" type="ORF">OSNPB_030352200</name>
</gene>
<dbReference type="InParanoid" id="A0A0P0VYA7"/>
<evidence type="ECO:0000256" key="1">
    <source>
        <dbReference type="SAM" id="MobiDB-lite"/>
    </source>
</evidence>
<dbReference type="Gramene" id="Os03t0352200-01">
    <property type="protein sequence ID" value="Os03t0352200-01"/>
    <property type="gene ID" value="Os03g0352200"/>
</dbReference>
<reference evidence="5" key="1">
    <citation type="journal article" date="2005" name="Nature">
        <title>The map-based sequence of the rice genome.</title>
        <authorList>
            <consortium name="International rice genome sequencing project (IRGSP)"/>
            <person name="Matsumoto T."/>
            <person name="Wu J."/>
            <person name="Kanamori H."/>
            <person name="Katayose Y."/>
            <person name="Fujisawa M."/>
            <person name="Namiki N."/>
            <person name="Mizuno H."/>
            <person name="Yamamoto K."/>
            <person name="Antonio B.A."/>
            <person name="Baba T."/>
            <person name="Sakata K."/>
            <person name="Nagamura Y."/>
            <person name="Aoki H."/>
            <person name="Arikawa K."/>
            <person name="Arita K."/>
            <person name="Bito T."/>
            <person name="Chiden Y."/>
            <person name="Fujitsuka N."/>
            <person name="Fukunaka R."/>
            <person name="Hamada M."/>
            <person name="Harada C."/>
            <person name="Hayashi A."/>
            <person name="Hijishita S."/>
            <person name="Honda M."/>
            <person name="Hosokawa S."/>
            <person name="Ichikawa Y."/>
            <person name="Idonuma A."/>
            <person name="Iijima M."/>
            <person name="Ikeda M."/>
            <person name="Ikeno M."/>
            <person name="Ito K."/>
            <person name="Ito S."/>
            <person name="Ito T."/>
            <person name="Ito Y."/>
            <person name="Ito Y."/>
            <person name="Iwabuchi A."/>
            <person name="Kamiya K."/>
            <person name="Karasawa W."/>
            <person name="Kurita K."/>
            <person name="Katagiri S."/>
            <person name="Kikuta A."/>
            <person name="Kobayashi H."/>
            <person name="Kobayashi N."/>
            <person name="Machita K."/>
            <person name="Maehara T."/>
            <person name="Masukawa M."/>
            <person name="Mizubayashi T."/>
            <person name="Mukai Y."/>
            <person name="Nagasaki H."/>
            <person name="Nagata Y."/>
            <person name="Naito S."/>
            <person name="Nakashima M."/>
            <person name="Nakama Y."/>
            <person name="Nakamichi Y."/>
            <person name="Nakamura M."/>
            <person name="Meguro A."/>
            <person name="Negishi M."/>
            <person name="Ohta I."/>
            <person name="Ohta T."/>
            <person name="Okamoto M."/>
            <person name="Ono N."/>
            <person name="Saji S."/>
            <person name="Sakaguchi M."/>
            <person name="Sakai K."/>
            <person name="Shibata M."/>
            <person name="Shimokawa T."/>
            <person name="Song J."/>
            <person name="Takazaki Y."/>
            <person name="Terasawa K."/>
            <person name="Tsugane M."/>
            <person name="Tsuji K."/>
            <person name="Ueda S."/>
            <person name="Waki K."/>
            <person name="Yamagata H."/>
            <person name="Yamamoto M."/>
            <person name="Yamamoto S."/>
            <person name="Yamane H."/>
            <person name="Yoshiki S."/>
            <person name="Yoshihara R."/>
            <person name="Yukawa K."/>
            <person name="Zhong H."/>
            <person name="Yano M."/>
            <person name="Yuan Q."/>
            <person name="Ouyang S."/>
            <person name="Liu J."/>
            <person name="Jones K.M."/>
            <person name="Gansberger K."/>
            <person name="Moffat K."/>
            <person name="Hill J."/>
            <person name="Bera J."/>
            <person name="Fadrosh D."/>
            <person name="Jin S."/>
            <person name="Johri S."/>
            <person name="Kim M."/>
            <person name="Overton L."/>
            <person name="Reardon M."/>
            <person name="Tsitrin T."/>
            <person name="Vuong H."/>
            <person name="Weaver B."/>
            <person name="Ciecko A."/>
            <person name="Tallon L."/>
            <person name="Jackson J."/>
            <person name="Pai G."/>
            <person name="Aken S.V."/>
            <person name="Utterback T."/>
            <person name="Reidmuller S."/>
            <person name="Feldblyum T."/>
            <person name="Hsiao J."/>
            <person name="Zismann V."/>
            <person name="Iobst S."/>
            <person name="de Vazeille A.R."/>
            <person name="Buell C.R."/>
            <person name="Ying K."/>
            <person name="Li Y."/>
            <person name="Lu T."/>
            <person name="Huang Y."/>
            <person name="Zhao Q."/>
            <person name="Feng Q."/>
            <person name="Zhang L."/>
            <person name="Zhu J."/>
            <person name="Weng Q."/>
            <person name="Mu J."/>
            <person name="Lu Y."/>
            <person name="Fan D."/>
            <person name="Liu Y."/>
            <person name="Guan J."/>
            <person name="Zhang Y."/>
            <person name="Yu S."/>
            <person name="Liu X."/>
            <person name="Zhang Y."/>
            <person name="Hong G."/>
            <person name="Han B."/>
            <person name="Choisne N."/>
            <person name="Demange N."/>
            <person name="Orjeda G."/>
            <person name="Samain S."/>
            <person name="Cattolico L."/>
            <person name="Pelletier E."/>
            <person name="Couloux A."/>
            <person name="Segurens B."/>
            <person name="Wincker P."/>
            <person name="D'Hont A."/>
            <person name="Scarpelli C."/>
            <person name="Weissenbach J."/>
            <person name="Salanoubat M."/>
            <person name="Quetier F."/>
            <person name="Yu Y."/>
            <person name="Kim H.R."/>
            <person name="Rambo T."/>
            <person name="Currie J."/>
            <person name="Collura K."/>
            <person name="Luo M."/>
            <person name="Yang T."/>
            <person name="Ammiraju J.S.S."/>
            <person name="Engler F."/>
            <person name="Soderlund C."/>
            <person name="Wing R.A."/>
            <person name="Palmer L.E."/>
            <person name="de la Bastide M."/>
            <person name="Spiegel L."/>
            <person name="Nascimento L."/>
            <person name="Zutavern T."/>
            <person name="O'Shaughnessy A."/>
            <person name="Dike S."/>
            <person name="Dedhia N."/>
            <person name="Preston R."/>
            <person name="Balija V."/>
            <person name="McCombie W.R."/>
            <person name="Chow T."/>
            <person name="Chen H."/>
            <person name="Chung M."/>
            <person name="Chen C."/>
            <person name="Shaw J."/>
            <person name="Wu H."/>
            <person name="Hsiao K."/>
            <person name="Chao Y."/>
            <person name="Chu M."/>
            <person name="Cheng C."/>
            <person name="Hour A."/>
            <person name="Lee P."/>
            <person name="Lin S."/>
            <person name="Lin Y."/>
            <person name="Liou J."/>
            <person name="Liu S."/>
            <person name="Hsing Y."/>
            <person name="Raghuvanshi S."/>
            <person name="Mohanty A."/>
            <person name="Bharti A.K."/>
            <person name="Gaur A."/>
            <person name="Gupta V."/>
            <person name="Kumar D."/>
            <person name="Ravi V."/>
            <person name="Vij S."/>
            <person name="Kapur A."/>
            <person name="Khurana P."/>
            <person name="Khurana P."/>
            <person name="Khurana J.P."/>
            <person name="Tyagi A.K."/>
            <person name="Gaikwad K."/>
            <person name="Singh A."/>
            <person name="Dalal V."/>
            <person name="Srivastava S."/>
            <person name="Dixit A."/>
            <person name="Pal A.K."/>
            <person name="Ghazi I.A."/>
            <person name="Yadav M."/>
            <person name="Pandit A."/>
            <person name="Bhargava A."/>
            <person name="Sureshbabu K."/>
            <person name="Batra K."/>
            <person name="Sharma T.R."/>
            <person name="Mohapatra T."/>
            <person name="Singh N.K."/>
            <person name="Messing J."/>
            <person name="Nelson A.B."/>
            <person name="Fuks G."/>
            <person name="Kavchok S."/>
            <person name="Keizer G."/>
            <person name="Linton E."/>
            <person name="Llaca V."/>
            <person name="Song R."/>
            <person name="Tanyolac B."/>
            <person name="Young S."/>
            <person name="Ho-Il K."/>
            <person name="Hahn J.H."/>
            <person name="Sangsakoo G."/>
            <person name="Vanavichit A."/>
            <person name="de Mattos Luiz.A.T."/>
            <person name="Zimmer P.D."/>
            <person name="Malone G."/>
            <person name="Dellagostin O."/>
            <person name="de Oliveira A.C."/>
            <person name="Bevan M."/>
            <person name="Bancroft I."/>
            <person name="Minx P."/>
            <person name="Cordum H."/>
            <person name="Wilson R."/>
            <person name="Cheng Z."/>
            <person name="Jin W."/>
            <person name="Jiang J."/>
            <person name="Leong S.A."/>
            <person name="Iwama H."/>
            <person name="Gojobori T."/>
            <person name="Itoh T."/>
            <person name="Niimura Y."/>
            <person name="Fujii Y."/>
            <person name="Habara T."/>
            <person name="Sakai H."/>
            <person name="Sato Y."/>
            <person name="Wilson G."/>
            <person name="Kumar K."/>
            <person name="McCouch S."/>
            <person name="Juretic N."/>
            <person name="Hoen D."/>
            <person name="Wright S."/>
            <person name="Bruskiewich R."/>
            <person name="Bureau T."/>
            <person name="Miyao A."/>
            <person name="Hirochika H."/>
            <person name="Nishikawa T."/>
            <person name="Kadowaki K."/>
            <person name="Sugiura M."/>
            <person name="Burr B."/>
            <person name="Sasaki T."/>
        </authorList>
    </citation>
    <scope>NUCLEOTIDE SEQUENCE [LARGE SCALE GENOMIC DNA]</scope>
    <source>
        <strain evidence="5">cv. Nipponbare</strain>
    </source>
</reference>
<feature type="region of interest" description="Disordered" evidence="1">
    <location>
        <begin position="1"/>
        <end position="79"/>
    </location>
</feature>